<evidence type="ECO:0000313" key="1">
    <source>
        <dbReference type="EMBL" id="KAG2941152.1"/>
    </source>
</evidence>
<proteinExistence type="predicted"/>
<dbReference type="Proteomes" id="UP000697107">
    <property type="component" value="Unassembled WGS sequence"/>
</dbReference>
<name>A0A8T1DQD6_9STRA</name>
<evidence type="ECO:0000313" key="2">
    <source>
        <dbReference type="EMBL" id="KAG2997033.1"/>
    </source>
</evidence>
<accession>A0A8T1DQD6</accession>
<evidence type="ECO:0000313" key="3">
    <source>
        <dbReference type="Proteomes" id="UP000774804"/>
    </source>
</evidence>
<protein>
    <submittedName>
        <fullName evidence="1">Uncharacterized protein</fullName>
    </submittedName>
</protein>
<dbReference type="VEuPathDB" id="FungiDB:PC110_g19370"/>
<reference evidence="1" key="1">
    <citation type="submission" date="2018-10" db="EMBL/GenBank/DDBJ databases">
        <title>Effector identification in a new, highly contiguous assembly of the strawberry crown rot pathogen Phytophthora cactorum.</title>
        <authorList>
            <person name="Armitage A.D."/>
            <person name="Nellist C.F."/>
            <person name="Bates H."/>
            <person name="Vickerstaff R.J."/>
            <person name="Harrison R.J."/>
        </authorList>
    </citation>
    <scope>NUCLEOTIDE SEQUENCE</scope>
    <source>
        <strain evidence="1">4032</strain>
        <strain evidence="2">P415</strain>
    </source>
</reference>
<gene>
    <name evidence="1" type="ORF">PC115_g2170</name>
    <name evidence="2" type="ORF">PC118_g2122</name>
</gene>
<sequence>MRRKRKYEDDQEVEIDLVADALAQLPSPSQVTTTAPPTYRLKETTKGINSSVICKLTRVCRLPWLVEEIKKEGDDKVPELTQIFFYRCCAATLGNIEKRDSPKDQTHYKSFHEICQRYWANRERETAYTSESMLNAGDLINETAKLMEINALNMIALHFRRRLHQYIRFRYARNYKETKKLVDSCYRVRSEPELDGDGNPTGKTTKVWTEWDETEDPVELELRGWLKIVPWQSQIRANSAHFVHKLYDMLVWIEKYVADHPNTKEARLYTLLPVATSFQAAYFKLNGSTLHGLFARIIHIPEVEDFLKKEPDIVPTKKKTLGAQRPFAKPTFQKNRAGILRKVFDVQQFETSNRKFADEVKTNGYGASILLIRPVTTTSVTVVGKKRTSSEKKSKIKTPEEIAEADSFAKDLFKLRADYSLGVLIGIDPSMRSLARLLTKVKRKEDETDIRLKSQPSKKEAKEIAEMAKFRNPKLADKKIVLKYTRNVLRCTNSSCKANFWSRDANAARNMLELLSSGLKKKHRARRLRASRRSK</sequence>
<dbReference type="Proteomes" id="UP000774804">
    <property type="component" value="Unassembled WGS sequence"/>
</dbReference>
<dbReference type="VEuPathDB" id="FungiDB:PC110_g23798"/>
<organism evidence="1 3">
    <name type="scientific">Phytophthora cactorum</name>
    <dbReference type="NCBI Taxonomy" id="29920"/>
    <lineage>
        <taxon>Eukaryota</taxon>
        <taxon>Sar</taxon>
        <taxon>Stramenopiles</taxon>
        <taxon>Oomycota</taxon>
        <taxon>Peronosporomycetes</taxon>
        <taxon>Peronosporales</taxon>
        <taxon>Peronosporaceae</taxon>
        <taxon>Phytophthora</taxon>
    </lineage>
</organism>
<comment type="caution">
    <text evidence="1">The sequence shown here is derived from an EMBL/GenBank/DDBJ whole genome shotgun (WGS) entry which is preliminary data.</text>
</comment>
<dbReference type="EMBL" id="RCML01000030">
    <property type="protein sequence ID" value="KAG2997033.1"/>
    <property type="molecule type" value="Genomic_DNA"/>
</dbReference>
<dbReference type="AlphaFoldDB" id="A0A8T1DQD6"/>
<dbReference type="EMBL" id="RCMI01000030">
    <property type="protein sequence ID" value="KAG2941152.1"/>
    <property type="molecule type" value="Genomic_DNA"/>
</dbReference>